<feature type="domain" description="FAT" evidence="14">
    <location>
        <begin position="1846"/>
        <end position="2517"/>
    </location>
</feature>
<dbReference type="Pfam" id="PF02260">
    <property type="entry name" value="FATC"/>
    <property type="match status" value="1"/>
</dbReference>
<evidence type="ECO:0000256" key="4">
    <source>
        <dbReference type="ARBA" id="ARBA00022527"/>
    </source>
</evidence>
<comment type="caution">
    <text evidence="16">The sequence shown here is derived from an EMBL/GenBank/DDBJ whole genome shotgun (WGS) entry which is preliminary data.</text>
</comment>
<dbReference type="Gene3D" id="1.10.1070.11">
    <property type="entry name" value="Phosphatidylinositol 3-/4-kinase, catalytic domain"/>
    <property type="match status" value="1"/>
</dbReference>
<dbReference type="InterPro" id="IPR018936">
    <property type="entry name" value="PI3/4_kinase_CS"/>
</dbReference>
<evidence type="ECO:0000313" key="16">
    <source>
        <dbReference type="EMBL" id="KAK9828159.1"/>
    </source>
</evidence>
<dbReference type="GO" id="GO:0006281">
    <property type="term" value="P:DNA repair"/>
    <property type="evidence" value="ECO:0007669"/>
    <property type="project" value="InterPro"/>
</dbReference>
<evidence type="ECO:0000259" key="13">
    <source>
        <dbReference type="PROSITE" id="PS50290"/>
    </source>
</evidence>
<keyword evidence="10" id="KW-0539">Nucleus</keyword>
<dbReference type="PROSITE" id="PS00915">
    <property type="entry name" value="PI3_4_KINASE_1"/>
    <property type="match status" value="1"/>
</dbReference>
<evidence type="ECO:0000256" key="6">
    <source>
        <dbReference type="ARBA" id="ARBA00022741"/>
    </source>
</evidence>
<protein>
    <recommendedName>
        <fullName evidence="3">non-specific serine/threonine protein kinase</fullName>
        <ecNumber evidence="3">2.7.11.1</ecNumber>
    </recommendedName>
</protein>
<evidence type="ECO:0000256" key="8">
    <source>
        <dbReference type="ARBA" id="ARBA00022777"/>
    </source>
</evidence>
<feature type="region of interest" description="Disordered" evidence="12">
    <location>
        <begin position="790"/>
        <end position="810"/>
    </location>
</feature>
<accession>A0AAW1R3G6</accession>
<dbReference type="InterPro" id="IPR036940">
    <property type="entry name" value="PI3/4_kinase_cat_sf"/>
</dbReference>
<evidence type="ECO:0000256" key="3">
    <source>
        <dbReference type="ARBA" id="ARBA00012513"/>
    </source>
</evidence>
<dbReference type="CDD" id="cd05171">
    <property type="entry name" value="PIKKc_ATM"/>
    <property type="match status" value="1"/>
</dbReference>
<keyword evidence="6" id="KW-0547">Nucleotide-binding</keyword>
<dbReference type="PROSITE" id="PS50290">
    <property type="entry name" value="PI3_4_KINASE_3"/>
    <property type="match status" value="1"/>
</dbReference>
<evidence type="ECO:0000256" key="9">
    <source>
        <dbReference type="ARBA" id="ARBA00022840"/>
    </source>
</evidence>
<dbReference type="GO" id="GO:0004674">
    <property type="term" value="F:protein serine/threonine kinase activity"/>
    <property type="evidence" value="ECO:0007669"/>
    <property type="project" value="UniProtKB-KW"/>
</dbReference>
<keyword evidence="5" id="KW-0808">Transferase</keyword>
<keyword evidence="17" id="KW-1185">Reference proteome</keyword>
<comment type="catalytic activity">
    <reaction evidence="11">
        <text>L-threonyl-[protein] + ATP = O-phospho-L-threonyl-[protein] + ADP + H(+)</text>
        <dbReference type="Rhea" id="RHEA:46608"/>
        <dbReference type="Rhea" id="RHEA-COMP:11060"/>
        <dbReference type="Rhea" id="RHEA-COMP:11605"/>
        <dbReference type="ChEBI" id="CHEBI:15378"/>
        <dbReference type="ChEBI" id="CHEBI:30013"/>
        <dbReference type="ChEBI" id="CHEBI:30616"/>
        <dbReference type="ChEBI" id="CHEBI:61977"/>
        <dbReference type="ChEBI" id="CHEBI:456216"/>
        <dbReference type="EC" id="2.7.11.1"/>
    </reaction>
</comment>
<keyword evidence="7" id="KW-0227">DNA damage</keyword>
<dbReference type="GO" id="GO:0005634">
    <property type="term" value="C:nucleus"/>
    <property type="evidence" value="ECO:0007669"/>
    <property type="project" value="UniProtKB-SubCell"/>
</dbReference>
<dbReference type="InterPro" id="IPR044107">
    <property type="entry name" value="PIKKc_ATM"/>
</dbReference>
<dbReference type="PANTHER" id="PTHR37079:SF4">
    <property type="entry name" value="SERINE_THREONINE-PROTEIN KINASE ATM"/>
    <property type="match status" value="1"/>
</dbReference>
<dbReference type="EMBL" id="JALJOS010000016">
    <property type="protein sequence ID" value="KAK9828159.1"/>
    <property type="molecule type" value="Genomic_DNA"/>
</dbReference>
<comment type="subcellular location">
    <subcellularLocation>
        <location evidence="1">Nucleus</location>
    </subcellularLocation>
</comment>
<evidence type="ECO:0000256" key="5">
    <source>
        <dbReference type="ARBA" id="ARBA00022679"/>
    </source>
</evidence>
<evidence type="ECO:0000256" key="11">
    <source>
        <dbReference type="ARBA" id="ARBA00047899"/>
    </source>
</evidence>
<dbReference type="InterPro" id="IPR003152">
    <property type="entry name" value="FATC_dom"/>
</dbReference>
<name>A0AAW1R3G6_9CHLO</name>
<dbReference type="EC" id="2.7.11.1" evidence="3"/>
<keyword evidence="4" id="KW-0723">Serine/threonine-protein kinase</keyword>
<feature type="domain" description="PI3K/PI4K catalytic" evidence="13">
    <location>
        <begin position="2630"/>
        <end position="2963"/>
    </location>
</feature>
<proteinExistence type="inferred from homology"/>
<dbReference type="PANTHER" id="PTHR37079">
    <property type="entry name" value="SERINE/THREONINE-PROTEIN KINASE ATM"/>
    <property type="match status" value="1"/>
</dbReference>
<sequence length="2996" mass="329742">MDPSVGHELEAVSSRLLSSKAKDVKDALKRLKVLLDSPPLLQLLDETTLAWQHEAGQRLPVTTWPGMAECLCKCFAKEIKASQGKARGPDAAIPQLFKKFVQVAENHQRAGRRGLLSLRAARIFKHVKTVLQLTMVDTSTGNDYANVLRTHLLTEPMYCSRSSPYVFQDLLTLYLDRLELRLDSSEECYRAASTVQQLLKQFPGDMHTAFQLDMLDFFQKHIAPGITALSGDTRLGFTLLQAINTFLLSNGLNLLSKIPNLQAAWEPYILRHLKIIKPDNRHFEPLITFLQIQLRLGAFEAHAESLADIREALDRQVQQVSCWLESTRSGNLSMNRPLSSLMALTADVHNLSLHQDEYVAPAVDHSAASPPPAKRQKVQTPALQPDLLAFKQPLEWLPVLCALLKQSNGGLAPEVLNGWQQSLHQALCHPPVQLLVSKADHTLFWLLTCSSQLSNAFASSKAVNTSGPAKEAHEAAWQAIAERLVALLKTKQLSEQLEDQAALAVSSILQLIPQAAVRQMLGDLAESLHEPLRTPAAMLIRHCCSEDLIGAIPAGARRTFLYLLLNRSSVDEPSLAAELLLALRGSAQLQSQSDRIITTLPWPVSLTDEQQSLDNQLQRLTHGTARLLTDSQAWRPCPPQPRAALKPVSSAESTAIRVDDSIASALQALVSAIPEDEGLHLQQLLFMCSTVANYLWLRHMTVPSDEHDAQAAHGACAEGLKRFSVLLISHLEMEPENVSRLLHGFAQLNKDLLHFKLAIGKAALARQIDTCLDSCATNLHHRFTAAEDQLASRRPSSLRSGSQAVDLDDDLDNRGPVSTMPILASHAAAGHSNLQQQNQLLCIQLLGLLGSSGSEAAVHALSDIEQHTLSSEAVVPTGLMDATVAALCTASMSGAGIALEAASHALSSQADCMYAFHDAALQAILLHIQLVAQGCHTQNAAQASSTELQKQQASLERLLGALDKCLNIISQAEESENQHEDAVSPTSWRTRVAIAEAFIQLIKNDMSLFNGEENEALKNDCLDRLAKLLDDPCYQARSAGAKLCMYLFEAFQDVHVVFAELKQYLRLASPVSDASESLERAETSVLMLGELSCCCPAMEPEAVFLMCQHAASCPEHQQLVAAILDSASSLLFYPTRRAYMQYHQMPLAFAWIRNKNSLQKLLEIQDLVSVSEKQDAESSAAFLKSYEGYLVPPLLLHQADTDLLALCQGIHGPDTGTERIPKMLADTIDYIIGTLSPMRSCAEAADADRNLAVAALTRTMSRHISDAQRDVALGQSMVKTLGRCLLGTSEINVIALPSFPISTGLAAIHSLVQPSGTQDAQAYQEVLWTQVLTGSHVAKVLLMVHQQLALARHPAHLLRSLAPLKAVLQLLGDQVRLPLTFRYVAHILLWLLKARELHAQGASLLSKVIDVMVQTPASVKTLAAHMQPIMSGLLQCLDMKLQSQDGLQRQSNSCIEILILKVFEMGLPEVQKSLCAVEPLPSLDILAPAIDHQKQLRKHLLLSTEILVFKGQAASMGASRRHRLVAHLRNALQARAQQLSQGGSCIQQVEDAAWQLVHISNDLNDSACAALTGDLLAHVGTFPSGAIVHRQTPSARIVAAAGSSAHCNEPAGGHKSSAGRGARSVEASPLEPMLQPLLMLLADCLVDEAVPVIKAAQYILRKLLSRPPAQQALQRLPAAISEQLRCFASSVEAAPSASQGRSQLPQFQLENAKLWQPDGKSHETWVCHLTWTLLQHVDDPILRDCHTAAYHKAQVAELLLPYIFGQLGLDGQTNVMTVVQISEQLSRHVLNHRAGHHPKATRLILACLNHLRGYRLDAVVSGSKSKFAQEATCWQKVYWLDLDYLLVAEAALQCSASSTALIYIEQHCEDLCTQKGISLQLPDLQLLAQNNLPQVDQLMLEAYSQISEPDSIYAMARSPSLAVQLPLAEHEGSWAEALVGHDLQLHHTLQPGHESIPGSLSASSGSAQDFENKQQQGLFNALQQLGCQHVLQKLVSAESVQPGASHPSESHFEAAWRLQQWTHVEAEGISENAAVPFHQAFCGCLKALGAQDDARCLQLLQAGQFSIIQLLANAGTDSIAKSNPLIVQLQLLAAVAEVQQAQITSRLQAGTAGIKNLLQVWKDRQSSAGQDRRYELVEPLMAGHQALLRLLKQPDALVCALEDQAKAARKATRLLHAQSALLQLQLTVQQAAEGSMESMALHAATCPDASWRLEEVKLLWAKGQQSQAQAQAGMALRMALAVAQHLQQAASSPSSTETGQALSHAHGRLLCLIGHWLADSRSESSGKILTVMQQGVEKMQSRSSAEAVVLCRSLHRLATYADHLYRAAEDYFRSQEWRTAQDVIKQKTAERDALRGKIKHRLKQIGNNSERQTKDREYRQLAFHEGTISKVLEYDEEEQRLKIANQTRYLQIALDAFRRSLLAGQQHDLQTVFRLCQLWFTLSALPDVNDQMAKAFHETPSYKFLPLVYQLASRLTTISPAGIQEDSFQAALQDQLVRLGCQHPYHTLYHLFALKNGNLGKDGRPTAPGLNAGGMLQLVDHSKIEAATAVLQKIQQSSSRRNLLDQMQQMIRVYVRMAAAPGPADKTKMSMTLDRECRDTRNLDLIPPVSISIPVDPSGAYTGLPHFCSFGSQVKFVGGVNRPKLVECQDSQGQTHRQLVKSGHDDLRQDAVMQQFFHLLNSFLQSRPSSRRRCLRIATYKVVPFTPAAGLLEWVEETEPLLPYLIGDHPYRGGAWGRYHRPHDKDFVQSRGALEAVQKSVTSLDKMAKAFNQICKQHTPVLHHFFLERFREPPTWFERRLAFTRSVAVSSIAGYIIGLGDRHLNNILIDSRSAEVVHIDLGVAFEQGRFLNTPELVPFRLTQNLVDGMGVTGVEGVMARCCVETLQALRENMTSVLTIVEVFIHDPLYKWAMTPYDAQQRQHGDQEVLDGPSERDARPLNADAERALLRVQQKLKGLTGGEGEARSAEGQVKQLLQDAQSPYHLSRMYLGWAPWL</sequence>
<feature type="compositionally biased region" description="Polar residues" evidence="12">
    <location>
        <begin position="794"/>
        <end position="803"/>
    </location>
</feature>
<dbReference type="InterPro" id="IPR021668">
    <property type="entry name" value="TAN"/>
</dbReference>
<evidence type="ECO:0000256" key="1">
    <source>
        <dbReference type="ARBA" id="ARBA00004123"/>
    </source>
</evidence>
<dbReference type="InterPro" id="IPR011009">
    <property type="entry name" value="Kinase-like_dom_sf"/>
</dbReference>
<dbReference type="InterPro" id="IPR000403">
    <property type="entry name" value="PI3/4_kinase_cat_dom"/>
</dbReference>
<dbReference type="InterPro" id="IPR016024">
    <property type="entry name" value="ARM-type_fold"/>
</dbReference>
<keyword evidence="9" id="KW-0067">ATP-binding</keyword>
<dbReference type="PROSITE" id="PS00916">
    <property type="entry name" value="PI3_4_KINASE_2"/>
    <property type="match status" value="1"/>
</dbReference>
<dbReference type="SMART" id="SM00146">
    <property type="entry name" value="PI3Kc"/>
    <property type="match status" value="1"/>
</dbReference>
<evidence type="ECO:0000256" key="10">
    <source>
        <dbReference type="ARBA" id="ARBA00023242"/>
    </source>
</evidence>
<feature type="domain" description="FATC" evidence="15">
    <location>
        <begin position="2964"/>
        <end position="2996"/>
    </location>
</feature>
<evidence type="ECO:0000256" key="7">
    <source>
        <dbReference type="ARBA" id="ARBA00022763"/>
    </source>
</evidence>
<dbReference type="GO" id="GO:0005524">
    <property type="term" value="F:ATP binding"/>
    <property type="evidence" value="ECO:0007669"/>
    <property type="project" value="UniProtKB-KW"/>
</dbReference>
<gene>
    <name evidence="16" type="ORF">WJX74_001187</name>
</gene>
<dbReference type="SMART" id="SM01342">
    <property type="entry name" value="TAN"/>
    <property type="match status" value="1"/>
</dbReference>
<dbReference type="Pfam" id="PF00454">
    <property type="entry name" value="PI3_PI4_kinase"/>
    <property type="match status" value="1"/>
</dbReference>
<dbReference type="PROSITE" id="PS51190">
    <property type="entry name" value="FATC"/>
    <property type="match status" value="1"/>
</dbReference>
<dbReference type="Proteomes" id="UP001438707">
    <property type="component" value="Unassembled WGS sequence"/>
</dbReference>
<evidence type="ECO:0000259" key="15">
    <source>
        <dbReference type="PROSITE" id="PS51190"/>
    </source>
</evidence>
<dbReference type="Gene3D" id="3.30.1010.10">
    <property type="entry name" value="Phosphatidylinositol 3-kinase Catalytic Subunit, Chain A, domain 4"/>
    <property type="match status" value="1"/>
</dbReference>
<dbReference type="InterPro" id="IPR038980">
    <property type="entry name" value="ATM_plant"/>
</dbReference>
<dbReference type="PROSITE" id="PS51189">
    <property type="entry name" value="FAT"/>
    <property type="match status" value="1"/>
</dbReference>
<dbReference type="SUPFAM" id="SSF56112">
    <property type="entry name" value="Protein kinase-like (PK-like)"/>
    <property type="match status" value="1"/>
</dbReference>
<evidence type="ECO:0000313" key="17">
    <source>
        <dbReference type="Proteomes" id="UP001438707"/>
    </source>
</evidence>
<evidence type="ECO:0000259" key="14">
    <source>
        <dbReference type="PROSITE" id="PS51189"/>
    </source>
</evidence>
<dbReference type="InterPro" id="IPR014009">
    <property type="entry name" value="PIK_FAT"/>
</dbReference>
<evidence type="ECO:0000256" key="12">
    <source>
        <dbReference type="SAM" id="MobiDB-lite"/>
    </source>
</evidence>
<evidence type="ECO:0000256" key="2">
    <source>
        <dbReference type="ARBA" id="ARBA00010769"/>
    </source>
</evidence>
<dbReference type="SUPFAM" id="SSF48371">
    <property type="entry name" value="ARM repeat"/>
    <property type="match status" value="2"/>
</dbReference>
<reference evidence="16 17" key="1">
    <citation type="journal article" date="2024" name="Nat. Commun.">
        <title>Phylogenomics reveals the evolutionary origins of lichenization in chlorophyte algae.</title>
        <authorList>
            <person name="Puginier C."/>
            <person name="Libourel C."/>
            <person name="Otte J."/>
            <person name="Skaloud P."/>
            <person name="Haon M."/>
            <person name="Grisel S."/>
            <person name="Petersen M."/>
            <person name="Berrin J.G."/>
            <person name="Delaux P.M."/>
            <person name="Dal Grande F."/>
            <person name="Keller J."/>
        </authorList>
    </citation>
    <scope>NUCLEOTIDE SEQUENCE [LARGE SCALE GENOMIC DNA]</scope>
    <source>
        <strain evidence="16 17">SAG 2145</strain>
    </source>
</reference>
<dbReference type="Pfam" id="PF25360">
    <property type="entry name" value="TPR_ATM"/>
    <property type="match status" value="1"/>
</dbReference>
<dbReference type="InterPro" id="IPR057445">
    <property type="entry name" value="ATM_TPR"/>
</dbReference>
<organism evidence="16 17">
    <name type="scientific">Apatococcus lobatus</name>
    <dbReference type="NCBI Taxonomy" id="904363"/>
    <lineage>
        <taxon>Eukaryota</taxon>
        <taxon>Viridiplantae</taxon>
        <taxon>Chlorophyta</taxon>
        <taxon>core chlorophytes</taxon>
        <taxon>Trebouxiophyceae</taxon>
        <taxon>Chlorellales</taxon>
        <taxon>Chlorellaceae</taxon>
        <taxon>Apatococcus</taxon>
    </lineage>
</organism>
<dbReference type="SMART" id="SM01343">
    <property type="entry name" value="FATC"/>
    <property type="match status" value="1"/>
</dbReference>
<keyword evidence="8" id="KW-0418">Kinase</keyword>
<comment type="similarity">
    <text evidence="2">Belongs to the PI3/PI4-kinase family. ATM subfamily.</text>
</comment>